<dbReference type="PANTHER" id="PTHR30069:SF56">
    <property type="entry name" value="TONB-DEPENDENT HEME RECEPTOR A"/>
    <property type="match status" value="1"/>
</dbReference>
<dbReference type="Pfam" id="PF00593">
    <property type="entry name" value="TonB_dep_Rec_b-barrel"/>
    <property type="match status" value="1"/>
</dbReference>
<dbReference type="GO" id="GO:0044718">
    <property type="term" value="P:siderophore transmembrane transport"/>
    <property type="evidence" value="ECO:0007669"/>
    <property type="project" value="TreeGrafter"/>
</dbReference>
<protein>
    <recommendedName>
        <fullName evidence="9">TonB-dependent receptor-like beta-barrel domain-containing protein</fullName>
    </recommendedName>
</protein>
<sequence length="203" mass="22627">MPNKAPRYNSALAAAGHDFSEKVHADWSPRLGLFWKASSSVALFGDVSRTWRAPTIDEMYSNEYYVSSKLGSSTPGTSRNLAVERVTAVRTGFMLHRQNVFMERDDVQLRLTAYQNRVSDNIGPRLGILIEGYVPGSGMLPPALSTQRNLAGFHTLGVELESYYNAPRLFASASLSKQRGTRTGSQRDPWVMTNPCRPSRRIN</sequence>
<keyword evidence="7" id="KW-0998">Cell outer membrane</keyword>
<evidence type="ECO:0000256" key="5">
    <source>
        <dbReference type="ARBA" id="ARBA00023077"/>
    </source>
</evidence>
<evidence type="ECO:0000256" key="3">
    <source>
        <dbReference type="ARBA" id="ARBA00022452"/>
    </source>
</evidence>
<reference evidence="10 11" key="1">
    <citation type="submission" date="2016-10" db="EMBL/GenBank/DDBJ databases">
        <title>Updated version of Genome Assembly of Janthinobacterium lividum ERGS5:01.</title>
        <authorList>
            <person name="Kumar R."/>
            <person name="Acharya V."/>
            <person name="Singh D."/>
        </authorList>
    </citation>
    <scope>NUCLEOTIDE SEQUENCE [LARGE SCALE GENOMIC DNA]</scope>
    <source>
        <strain evidence="10 11">ERGS5:01</strain>
    </source>
</reference>
<dbReference type="GO" id="GO:0009279">
    <property type="term" value="C:cell outer membrane"/>
    <property type="evidence" value="ECO:0007669"/>
    <property type="project" value="UniProtKB-SubCell"/>
</dbReference>
<dbReference type="InterPro" id="IPR036942">
    <property type="entry name" value="Beta-barrel_TonB_sf"/>
</dbReference>
<evidence type="ECO:0000256" key="6">
    <source>
        <dbReference type="ARBA" id="ARBA00023136"/>
    </source>
</evidence>
<dbReference type="GO" id="GO:0015344">
    <property type="term" value="F:siderophore uptake transmembrane transporter activity"/>
    <property type="evidence" value="ECO:0007669"/>
    <property type="project" value="TreeGrafter"/>
</dbReference>
<keyword evidence="3" id="KW-1134">Transmembrane beta strand</keyword>
<dbReference type="AlphaFoldDB" id="A0A1E8PMM9"/>
<evidence type="ECO:0000313" key="11">
    <source>
        <dbReference type="Proteomes" id="UP000092634"/>
    </source>
</evidence>
<dbReference type="PANTHER" id="PTHR30069">
    <property type="entry name" value="TONB-DEPENDENT OUTER MEMBRANE RECEPTOR"/>
    <property type="match status" value="1"/>
</dbReference>
<organism evidence="10 11">
    <name type="scientific">Janthinobacterium lividum</name>
    <dbReference type="NCBI Taxonomy" id="29581"/>
    <lineage>
        <taxon>Bacteria</taxon>
        <taxon>Pseudomonadati</taxon>
        <taxon>Pseudomonadota</taxon>
        <taxon>Betaproteobacteria</taxon>
        <taxon>Burkholderiales</taxon>
        <taxon>Oxalobacteraceae</taxon>
        <taxon>Janthinobacterium</taxon>
    </lineage>
</organism>
<keyword evidence="4" id="KW-0812">Transmembrane</keyword>
<comment type="subcellular location">
    <subcellularLocation>
        <location evidence="1">Cell outer membrane</location>
        <topology evidence="1">Multi-pass membrane protein</topology>
    </subcellularLocation>
</comment>
<dbReference type="Proteomes" id="UP000092634">
    <property type="component" value="Unassembled WGS sequence"/>
</dbReference>
<keyword evidence="2" id="KW-0813">Transport</keyword>
<feature type="region of interest" description="Disordered" evidence="8">
    <location>
        <begin position="175"/>
        <end position="203"/>
    </location>
</feature>
<name>A0A1E8PMM9_9BURK</name>
<gene>
    <name evidence="10" type="ORF">BA896_018870</name>
</gene>
<dbReference type="InterPro" id="IPR039426">
    <property type="entry name" value="TonB-dep_rcpt-like"/>
</dbReference>
<evidence type="ECO:0000256" key="1">
    <source>
        <dbReference type="ARBA" id="ARBA00004571"/>
    </source>
</evidence>
<feature type="domain" description="TonB-dependent receptor-like beta-barrel" evidence="9">
    <location>
        <begin position="19"/>
        <end position="177"/>
    </location>
</feature>
<evidence type="ECO:0000256" key="4">
    <source>
        <dbReference type="ARBA" id="ARBA00022692"/>
    </source>
</evidence>
<evidence type="ECO:0000313" key="10">
    <source>
        <dbReference type="EMBL" id="OFJ47090.1"/>
    </source>
</evidence>
<feature type="compositionally biased region" description="Polar residues" evidence="8">
    <location>
        <begin position="175"/>
        <end position="186"/>
    </location>
</feature>
<keyword evidence="6" id="KW-0472">Membrane</keyword>
<evidence type="ECO:0000256" key="7">
    <source>
        <dbReference type="ARBA" id="ARBA00023237"/>
    </source>
</evidence>
<evidence type="ECO:0000256" key="8">
    <source>
        <dbReference type="SAM" id="MobiDB-lite"/>
    </source>
</evidence>
<dbReference type="EMBL" id="MAQB02000009">
    <property type="protein sequence ID" value="OFJ47090.1"/>
    <property type="molecule type" value="Genomic_DNA"/>
</dbReference>
<evidence type="ECO:0000259" key="9">
    <source>
        <dbReference type="Pfam" id="PF00593"/>
    </source>
</evidence>
<accession>A0A1E8PMM9</accession>
<dbReference type="InterPro" id="IPR000531">
    <property type="entry name" value="Beta-barrel_TonB"/>
</dbReference>
<dbReference type="SUPFAM" id="SSF56935">
    <property type="entry name" value="Porins"/>
    <property type="match status" value="1"/>
</dbReference>
<evidence type="ECO:0000256" key="2">
    <source>
        <dbReference type="ARBA" id="ARBA00022448"/>
    </source>
</evidence>
<dbReference type="Gene3D" id="2.40.170.20">
    <property type="entry name" value="TonB-dependent receptor, beta-barrel domain"/>
    <property type="match status" value="1"/>
</dbReference>
<proteinExistence type="predicted"/>
<keyword evidence="5" id="KW-0798">TonB box</keyword>
<comment type="caution">
    <text evidence="10">The sequence shown here is derived from an EMBL/GenBank/DDBJ whole genome shotgun (WGS) entry which is preliminary data.</text>
</comment>